<organism evidence="2 3">
    <name type="scientific">Labeo rohita</name>
    <name type="common">Indian major carp</name>
    <name type="synonym">Cyprinus rohita</name>
    <dbReference type="NCBI Taxonomy" id="84645"/>
    <lineage>
        <taxon>Eukaryota</taxon>
        <taxon>Metazoa</taxon>
        <taxon>Chordata</taxon>
        <taxon>Craniata</taxon>
        <taxon>Vertebrata</taxon>
        <taxon>Euteleostomi</taxon>
        <taxon>Actinopterygii</taxon>
        <taxon>Neopterygii</taxon>
        <taxon>Teleostei</taxon>
        <taxon>Ostariophysi</taxon>
        <taxon>Cypriniformes</taxon>
        <taxon>Cyprinidae</taxon>
        <taxon>Labeoninae</taxon>
        <taxon>Labeonini</taxon>
        <taxon>Labeo</taxon>
    </lineage>
</organism>
<sequence length="74" mass="8326">MANGVEDAMLMFDKTTNRHRVVQFTVEDIEASEASHEDIIKVSTALTDSLSERKLSGREEEETADAQRDKLKNS</sequence>
<name>A0A498N283_LABRO</name>
<dbReference type="Proteomes" id="UP000290572">
    <property type="component" value="Unassembled WGS sequence"/>
</dbReference>
<feature type="region of interest" description="Disordered" evidence="1">
    <location>
        <begin position="50"/>
        <end position="74"/>
    </location>
</feature>
<dbReference type="AlphaFoldDB" id="A0A498N283"/>
<evidence type="ECO:0000256" key="1">
    <source>
        <dbReference type="SAM" id="MobiDB-lite"/>
    </source>
</evidence>
<dbReference type="EMBL" id="QBIY01012259">
    <property type="protein sequence ID" value="RXN25942.1"/>
    <property type="molecule type" value="Genomic_DNA"/>
</dbReference>
<keyword evidence="3" id="KW-1185">Reference proteome</keyword>
<reference evidence="2 3" key="1">
    <citation type="submission" date="2018-03" db="EMBL/GenBank/DDBJ databases">
        <title>Draft genome sequence of Rohu Carp (Labeo rohita).</title>
        <authorList>
            <person name="Das P."/>
            <person name="Kushwaha B."/>
            <person name="Joshi C.G."/>
            <person name="Kumar D."/>
            <person name="Nagpure N.S."/>
            <person name="Sahoo L."/>
            <person name="Das S.P."/>
            <person name="Bit A."/>
            <person name="Patnaik S."/>
            <person name="Meher P.K."/>
            <person name="Jayasankar P."/>
            <person name="Koringa P.G."/>
            <person name="Patel N.V."/>
            <person name="Hinsu A.T."/>
            <person name="Kumar R."/>
            <person name="Pandey M."/>
            <person name="Agarwal S."/>
            <person name="Srivastava S."/>
            <person name="Singh M."/>
            <person name="Iquebal M.A."/>
            <person name="Jaiswal S."/>
            <person name="Angadi U.B."/>
            <person name="Kumar N."/>
            <person name="Raza M."/>
            <person name="Shah T.M."/>
            <person name="Rai A."/>
            <person name="Jena J.K."/>
        </authorList>
    </citation>
    <scope>NUCLEOTIDE SEQUENCE [LARGE SCALE GENOMIC DNA]</scope>
    <source>
        <strain evidence="2">DASCIFA01</strain>
        <tissue evidence="2">Testis</tissue>
    </source>
</reference>
<feature type="compositionally biased region" description="Basic and acidic residues" evidence="1">
    <location>
        <begin position="65"/>
        <end position="74"/>
    </location>
</feature>
<comment type="caution">
    <text evidence="2">The sequence shown here is derived from an EMBL/GenBank/DDBJ whole genome shotgun (WGS) entry which is preliminary data.</text>
</comment>
<proteinExistence type="predicted"/>
<evidence type="ECO:0000313" key="3">
    <source>
        <dbReference type="Proteomes" id="UP000290572"/>
    </source>
</evidence>
<gene>
    <name evidence="2" type="ORF">ROHU_021147</name>
</gene>
<protein>
    <submittedName>
        <fullName evidence="2">Uncharacterized protein</fullName>
    </submittedName>
</protein>
<evidence type="ECO:0000313" key="2">
    <source>
        <dbReference type="EMBL" id="RXN25942.1"/>
    </source>
</evidence>
<accession>A0A498N283</accession>